<evidence type="ECO:0000313" key="1">
    <source>
        <dbReference type="EMBL" id="MBW4658295.1"/>
    </source>
</evidence>
<dbReference type="AlphaFoldDB" id="A0A951ULH7"/>
<evidence type="ECO:0000313" key="2">
    <source>
        <dbReference type="Proteomes" id="UP000757435"/>
    </source>
</evidence>
<dbReference type="EMBL" id="JAHHHD010000005">
    <property type="protein sequence ID" value="MBW4658295.1"/>
    <property type="molecule type" value="Genomic_DNA"/>
</dbReference>
<reference evidence="1" key="2">
    <citation type="journal article" date="2022" name="Microbiol. Resour. Announc.">
        <title>Metagenome Sequencing to Explore Phylogenomics of Terrestrial Cyanobacteria.</title>
        <authorList>
            <person name="Ward R.D."/>
            <person name="Stajich J.E."/>
            <person name="Johansen J.R."/>
            <person name="Huntemann M."/>
            <person name="Clum A."/>
            <person name="Foster B."/>
            <person name="Foster B."/>
            <person name="Roux S."/>
            <person name="Palaniappan K."/>
            <person name="Varghese N."/>
            <person name="Mukherjee S."/>
            <person name="Reddy T.B.K."/>
            <person name="Daum C."/>
            <person name="Copeland A."/>
            <person name="Chen I.A."/>
            <person name="Ivanova N.N."/>
            <person name="Kyrpides N.C."/>
            <person name="Shapiro N."/>
            <person name="Eloe-Fadrosh E.A."/>
            <person name="Pietrasiak N."/>
        </authorList>
    </citation>
    <scope>NUCLEOTIDE SEQUENCE</scope>
    <source>
        <strain evidence="1">UHER 2000/2452</strain>
    </source>
</reference>
<sequence length="81" mass="9266">MSTASIERTLTSSKIICPVWVLNWYQVQLGDRIWRQRQPTVEPYAYDRLLTNFFYLFSPISPTSSTSPASSMAAIACFWAP</sequence>
<name>A0A951ULH7_9CYAN</name>
<accession>A0A951ULH7</accession>
<protein>
    <submittedName>
        <fullName evidence="1">Uncharacterized protein</fullName>
    </submittedName>
</protein>
<gene>
    <name evidence="1" type="ORF">KME15_06450</name>
</gene>
<comment type="caution">
    <text evidence="1">The sequence shown here is derived from an EMBL/GenBank/DDBJ whole genome shotgun (WGS) entry which is preliminary data.</text>
</comment>
<proteinExistence type="predicted"/>
<reference evidence="1" key="1">
    <citation type="submission" date="2021-05" db="EMBL/GenBank/DDBJ databases">
        <authorList>
            <person name="Pietrasiak N."/>
            <person name="Ward R."/>
            <person name="Stajich J.E."/>
            <person name="Kurbessoian T."/>
        </authorList>
    </citation>
    <scope>NUCLEOTIDE SEQUENCE</scope>
    <source>
        <strain evidence="1">UHER 2000/2452</strain>
    </source>
</reference>
<dbReference type="Proteomes" id="UP000757435">
    <property type="component" value="Unassembled WGS sequence"/>
</dbReference>
<organism evidence="1 2">
    <name type="scientific">Drouetiella hepatica Uher 2000/2452</name>
    <dbReference type="NCBI Taxonomy" id="904376"/>
    <lineage>
        <taxon>Bacteria</taxon>
        <taxon>Bacillati</taxon>
        <taxon>Cyanobacteriota</taxon>
        <taxon>Cyanophyceae</taxon>
        <taxon>Oculatellales</taxon>
        <taxon>Oculatellaceae</taxon>
        <taxon>Drouetiella</taxon>
    </lineage>
</organism>